<dbReference type="NCBIfam" id="TIGR03086">
    <property type="entry name" value="TIGR03086 family metal-binding protein"/>
    <property type="match status" value="1"/>
</dbReference>
<feature type="domain" description="Mycothiol-dependent maleylpyruvate isomerase metal-binding" evidence="2">
    <location>
        <begin position="17"/>
        <end position="134"/>
    </location>
</feature>
<comment type="caution">
    <text evidence="3">The sequence shown here is derived from an EMBL/GenBank/DDBJ whole genome shotgun (WGS) entry which is preliminary data.</text>
</comment>
<accession>A0ABW2CJK5</accession>
<proteinExistence type="predicted"/>
<protein>
    <submittedName>
        <fullName evidence="3">TIGR03086 family metal-binding protein</fullName>
    </submittedName>
</protein>
<feature type="region of interest" description="Disordered" evidence="1">
    <location>
        <begin position="1"/>
        <end position="20"/>
    </location>
</feature>
<evidence type="ECO:0000256" key="1">
    <source>
        <dbReference type="SAM" id="MobiDB-lite"/>
    </source>
</evidence>
<reference evidence="4" key="1">
    <citation type="journal article" date="2019" name="Int. J. Syst. Evol. Microbiol.">
        <title>The Global Catalogue of Microorganisms (GCM) 10K type strain sequencing project: providing services to taxonomists for standard genome sequencing and annotation.</title>
        <authorList>
            <consortium name="The Broad Institute Genomics Platform"/>
            <consortium name="The Broad Institute Genome Sequencing Center for Infectious Disease"/>
            <person name="Wu L."/>
            <person name="Ma J."/>
        </authorList>
    </citation>
    <scope>NUCLEOTIDE SEQUENCE [LARGE SCALE GENOMIC DNA]</scope>
    <source>
        <strain evidence="4">JCM 3369</strain>
    </source>
</reference>
<dbReference type="InterPro" id="IPR034660">
    <property type="entry name" value="DinB/YfiT-like"/>
</dbReference>
<dbReference type="Pfam" id="PF11716">
    <property type="entry name" value="MDMPI_N"/>
    <property type="match status" value="1"/>
</dbReference>
<dbReference type="SUPFAM" id="SSF109854">
    <property type="entry name" value="DinB/YfiT-like putative metalloenzymes"/>
    <property type="match status" value="1"/>
</dbReference>
<dbReference type="NCBIfam" id="TIGR03083">
    <property type="entry name" value="maleylpyruvate isomerase family mycothiol-dependent enzyme"/>
    <property type="match status" value="1"/>
</dbReference>
<dbReference type="Proteomes" id="UP001596380">
    <property type="component" value="Unassembled WGS sequence"/>
</dbReference>
<organism evidence="3 4">
    <name type="scientific">Actinomadura yumaensis</name>
    <dbReference type="NCBI Taxonomy" id="111807"/>
    <lineage>
        <taxon>Bacteria</taxon>
        <taxon>Bacillati</taxon>
        <taxon>Actinomycetota</taxon>
        <taxon>Actinomycetes</taxon>
        <taxon>Streptosporangiales</taxon>
        <taxon>Thermomonosporaceae</taxon>
        <taxon>Actinomadura</taxon>
    </lineage>
</organism>
<name>A0ABW2CJK5_9ACTN</name>
<dbReference type="InterPro" id="IPR017517">
    <property type="entry name" value="Maleyloyr_isom"/>
</dbReference>
<dbReference type="InterPro" id="IPR024344">
    <property type="entry name" value="MDMPI_metal-binding"/>
</dbReference>
<dbReference type="InterPro" id="IPR017520">
    <property type="entry name" value="CHP03086"/>
</dbReference>
<dbReference type="EMBL" id="JBHSXS010000008">
    <property type="protein sequence ID" value="MFC6881425.1"/>
    <property type="molecule type" value="Genomic_DNA"/>
</dbReference>
<dbReference type="Gene3D" id="1.20.120.450">
    <property type="entry name" value="dinb family like domain"/>
    <property type="match status" value="1"/>
</dbReference>
<dbReference type="RefSeq" id="WP_160822840.1">
    <property type="nucleotide sequence ID" value="NZ_JBHSXS010000008.1"/>
</dbReference>
<gene>
    <name evidence="3" type="ORF">ACFQKB_16770</name>
</gene>
<keyword evidence="4" id="KW-1185">Reference proteome</keyword>
<evidence type="ECO:0000313" key="3">
    <source>
        <dbReference type="EMBL" id="MFC6881425.1"/>
    </source>
</evidence>
<evidence type="ECO:0000259" key="2">
    <source>
        <dbReference type="Pfam" id="PF11716"/>
    </source>
</evidence>
<evidence type="ECO:0000313" key="4">
    <source>
        <dbReference type="Proteomes" id="UP001596380"/>
    </source>
</evidence>
<sequence>MTETAGSTDPRPQVSSALDQTQRQVDALNADDLGRPTPCADYDVRTLLAHIIAVLRKLTAAGRGEDASAVTDPATDITGGWSDEFRQARTGFEQVWSADAVLDMNCTLPWATMPGREVLDTYTHEFTIHSWDLARATGRLNDLDPTLAEAALDWFTTHVPADSRSDNGPFGPVVEVAADADVYTRLAGNAGRPVQK</sequence>